<evidence type="ECO:0000256" key="5">
    <source>
        <dbReference type="ARBA" id="ARBA00022737"/>
    </source>
</evidence>
<name>A0A1Q9CNF4_SYMMI</name>
<dbReference type="Proteomes" id="UP000186817">
    <property type="component" value="Unassembled WGS sequence"/>
</dbReference>
<dbReference type="AlphaFoldDB" id="A0A1Q9CNF4"/>
<organism evidence="9 10">
    <name type="scientific">Symbiodinium microadriaticum</name>
    <name type="common">Dinoflagellate</name>
    <name type="synonym">Zooxanthella microadriatica</name>
    <dbReference type="NCBI Taxonomy" id="2951"/>
    <lineage>
        <taxon>Eukaryota</taxon>
        <taxon>Sar</taxon>
        <taxon>Alveolata</taxon>
        <taxon>Dinophyceae</taxon>
        <taxon>Suessiales</taxon>
        <taxon>Symbiodiniaceae</taxon>
        <taxon>Symbiodinium</taxon>
    </lineage>
</organism>
<dbReference type="Gene3D" id="1.50.40.10">
    <property type="entry name" value="Mitochondrial carrier domain"/>
    <property type="match status" value="1"/>
</dbReference>
<evidence type="ECO:0000313" key="10">
    <source>
        <dbReference type="Proteomes" id="UP000186817"/>
    </source>
</evidence>
<feature type="region of interest" description="Disordered" evidence="8">
    <location>
        <begin position="472"/>
        <end position="500"/>
    </location>
</feature>
<dbReference type="PANTHER" id="PTHR45618">
    <property type="entry name" value="MITOCHONDRIAL DICARBOXYLATE CARRIER-RELATED"/>
    <property type="match status" value="1"/>
</dbReference>
<feature type="region of interest" description="Disordered" evidence="8">
    <location>
        <begin position="418"/>
        <end position="445"/>
    </location>
</feature>
<protein>
    <submittedName>
        <fullName evidence="9">Mitochondrial brown fat uncoupling protein 1</fullName>
    </submittedName>
</protein>
<gene>
    <name evidence="9" type="primary">Ucp1</name>
    <name evidence="9" type="ORF">AK812_SmicGene34679</name>
</gene>
<evidence type="ECO:0000256" key="8">
    <source>
        <dbReference type="SAM" id="MobiDB-lite"/>
    </source>
</evidence>
<dbReference type="InterPro" id="IPR018108">
    <property type="entry name" value="MCP_transmembrane"/>
</dbReference>
<dbReference type="SUPFAM" id="SSF103506">
    <property type="entry name" value="Mitochondrial carrier"/>
    <property type="match status" value="1"/>
</dbReference>
<keyword evidence="6" id="KW-1133">Transmembrane helix</keyword>
<evidence type="ECO:0000256" key="6">
    <source>
        <dbReference type="ARBA" id="ARBA00022989"/>
    </source>
</evidence>
<dbReference type="PROSITE" id="PS50920">
    <property type="entry name" value="SOLCAR"/>
    <property type="match status" value="2"/>
</dbReference>
<feature type="compositionally biased region" description="Basic and acidic residues" evidence="8">
    <location>
        <begin position="485"/>
        <end position="495"/>
    </location>
</feature>
<evidence type="ECO:0000256" key="3">
    <source>
        <dbReference type="ARBA" id="ARBA00022448"/>
    </source>
</evidence>
<comment type="caution">
    <text evidence="9">The sequence shown here is derived from an EMBL/GenBank/DDBJ whole genome shotgun (WGS) entry which is preliminary data.</text>
</comment>
<evidence type="ECO:0000256" key="1">
    <source>
        <dbReference type="ARBA" id="ARBA00004141"/>
    </source>
</evidence>
<evidence type="ECO:0000256" key="2">
    <source>
        <dbReference type="ARBA" id="ARBA00006375"/>
    </source>
</evidence>
<keyword evidence="5" id="KW-0677">Repeat</keyword>
<dbReference type="OrthoDB" id="415559at2759"/>
<evidence type="ECO:0000256" key="4">
    <source>
        <dbReference type="ARBA" id="ARBA00022692"/>
    </source>
</evidence>
<evidence type="ECO:0000256" key="7">
    <source>
        <dbReference type="ARBA" id="ARBA00023136"/>
    </source>
</evidence>
<proteinExistence type="inferred from homology"/>
<dbReference type="EMBL" id="LSRX01001041">
    <property type="protein sequence ID" value="OLP84446.1"/>
    <property type="molecule type" value="Genomic_DNA"/>
</dbReference>
<accession>A0A1Q9CNF4</accession>
<keyword evidence="3" id="KW-0813">Transport</keyword>
<comment type="similarity">
    <text evidence="2">Belongs to the mitochondrial carrier (TC 2.A.29) family.</text>
</comment>
<dbReference type="InterPro" id="IPR023395">
    <property type="entry name" value="MCP_dom_sf"/>
</dbReference>
<keyword evidence="10" id="KW-1185">Reference proteome</keyword>
<keyword evidence="4" id="KW-0812">Transmembrane</keyword>
<dbReference type="InterPro" id="IPR050391">
    <property type="entry name" value="Mito_Metabolite_Transporter"/>
</dbReference>
<keyword evidence="7" id="KW-0472">Membrane</keyword>
<comment type="subcellular location">
    <subcellularLocation>
        <location evidence="1">Membrane</location>
        <topology evidence="1">Multi-pass membrane protein</topology>
    </subcellularLocation>
</comment>
<evidence type="ECO:0000313" key="9">
    <source>
        <dbReference type="EMBL" id="OLP84446.1"/>
    </source>
</evidence>
<sequence length="1225" mass="134862">MAPERKLTISENLIASGIAVVGATVVTHPIDVVKVQLQLSAKDAQADSFSIRRFVSFWGKFQSRVGLPGLFSGVRAAGLRAATYGSVRIGLCEPLQQAAGNKTQGALAAGVLATVVGNPFEVLKVRLQARPGAVGELQLLRSMLQEEGIAAFGRGFGWAAARSALLTASQVVPYGSAKSALHNAGVPEGGVLHILASLAAGVVSTTVTAPVDVLKTKVMSSQDGAPLNIPGLVKKQGLFVFFKGWLANYVRIGPQTLFIFVFFEQSRLLVEQWRSYAWHIGVYPAAEDAAVLAALGDHPCKLLGPGANIINPNTSEGRALSRAPEDQQSQMATAEEQLRCHTLRGGVLQHERLQSLCFLCRKMTYFCVAAARAARGKLLGFRPLLRMPSRSSSTSTSEASEASRQRIILEALGLSDGENEALEPSHPEPDPVPQPEVRDASIASSVSVAEEITSQRSLRHLNAILTEMAVDTDAKQHADPGSARTPDDPGPRAKESFSQVQDLVPASEDVQDSQPEVEQLEDRVGIFSTDEISTEGGSSLAACDATMEDPCLWLADKSLDPLLALLASEVKPLEIGKPQIPRAVLDRAVWELSREHEELLRIADQQAGSVKETFHGWICGSGIEEGSGGRRVVAASASRSRPMERASLRATFRLRCAERITPSELSKDCPVKLVVFDFDETLTLATFMTGNCEYADDEEKDIARVINFETPWVEGSRIVKLQKMLQAIKEGADGRRRFLTVLTNNGKGVQAVINMLKIAGLDSFFSAVWTMPWRQYMPNGAYKDQKGEWKLFDPPSDKVRNHKADVLTHVTKYPDAWFPQIGQDSSFAAIENLQMGNIVLVDDQRANFQSQFGASILRYCKVARYDADLYYDMRMVKNMGGIGAHHDADYDTLKRFVEDPWMCKETLQIRCQERDFRGWEGQPPVKLVVFDFDETLTLATFMPQSKAIATKVGWTPAEAAFKDWSQEDLVKYNFDSPWCEGRVQKLKSMFEDIAQEQRVLTILTQNASGVVAVLNLLKLAGLAEHFSAIWSMSPTQSGECDGAFWESGRWHLFQTPCSECHRHKADVLTHVAEHPLRWFPQLGGAESVTSLILSNLRLENIVLVDDERANFRSEASLQAAMVLRYCKVARYDETYRDCGLLDQMGGIGAHSDGDYEELRSFLQKPWDYPYPTRAELSPMKKNASSGISFSSHGQAESGKAKIELVRCNEDEPEATQKAPRHRIGF</sequence>
<reference evidence="9 10" key="1">
    <citation type="submission" date="2016-02" db="EMBL/GenBank/DDBJ databases">
        <title>Genome analysis of coral dinoflagellate symbionts highlights evolutionary adaptations to a symbiotic lifestyle.</title>
        <authorList>
            <person name="Aranda M."/>
            <person name="Li Y."/>
            <person name="Liew Y.J."/>
            <person name="Baumgarten S."/>
            <person name="Simakov O."/>
            <person name="Wilson M."/>
            <person name="Piel J."/>
            <person name="Ashoor H."/>
            <person name="Bougouffa S."/>
            <person name="Bajic V.B."/>
            <person name="Ryu T."/>
            <person name="Ravasi T."/>
            <person name="Bayer T."/>
            <person name="Micklem G."/>
            <person name="Kim H."/>
            <person name="Bhak J."/>
            <person name="Lajeunesse T.C."/>
            <person name="Voolstra C.R."/>
        </authorList>
    </citation>
    <scope>NUCLEOTIDE SEQUENCE [LARGE SCALE GENOMIC DNA]</scope>
    <source>
        <strain evidence="9 10">CCMP2467</strain>
    </source>
</reference>
<dbReference type="Pfam" id="PF00153">
    <property type="entry name" value="Mito_carr"/>
    <property type="match status" value="3"/>
</dbReference>
<dbReference type="GO" id="GO:0016020">
    <property type="term" value="C:membrane"/>
    <property type="evidence" value="ECO:0007669"/>
    <property type="project" value="UniProtKB-SubCell"/>
</dbReference>